<organism evidence="1 2">
    <name type="scientific">Panagrolaimus davidi</name>
    <dbReference type="NCBI Taxonomy" id="227884"/>
    <lineage>
        <taxon>Eukaryota</taxon>
        <taxon>Metazoa</taxon>
        <taxon>Ecdysozoa</taxon>
        <taxon>Nematoda</taxon>
        <taxon>Chromadorea</taxon>
        <taxon>Rhabditida</taxon>
        <taxon>Tylenchina</taxon>
        <taxon>Panagrolaimomorpha</taxon>
        <taxon>Panagrolaimoidea</taxon>
        <taxon>Panagrolaimidae</taxon>
        <taxon>Panagrolaimus</taxon>
    </lineage>
</organism>
<sequence length="171" mass="20522">MSINDLSLPSTILHYILECKKYDYLLHIRFSQTSKSMHKFVRRIRGYQMDALKICNEKSKIEGFKHSIVATLNIKDITKLQQKISAKSSLTFKDLDAADFEWIIKKINVSFLEQNITFTNCEIKQEEFEWFYRSSIKSLIFNEEFDGWFNYFSFDIVYKSIKNMENLRHIW</sequence>
<proteinExistence type="predicted"/>
<reference evidence="2" key="1">
    <citation type="submission" date="2022-11" db="UniProtKB">
        <authorList>
            <consortium name="WormBaseParasite"/>
        </authorList>
    </citation>
    <scope>IDENTIFICATION</scope>
</reference>
<evidence type="ECO:0000313" key="2">
    <source>
        <dbReference type="WBParaSite" id="PDA_v2.g3574.t1"/>
    </source>
</evidence>
<protein>
    <submittedName>
        <fullName evidence="2">F-box domain-containing protein</fullName>
    </submittedName>
</protein>
<name>A0A914QJA2_9BILA</name>
<dbReference type="WBParaSite" id="PDA_v2.g3574.t1">
    <property type="protein sequence ID" value="PDA_v2.g3574.t1"/>
    <property type="gene ID" value="PDA_v2.g3574"/>
</dbReference>
<dbReference type="Proteomes" id="UP000887578">
    <property type="component" value="Unplaced"/>
</dbReference>
<accession>A0A914QJA2</accession>
<evidence type="ECO:0000313" key="1">
    <source>
        <dbReference type="Proteomes" id="UP000887578"/>
    </source>
</evidence>
<keyword evidence="1" id="KW-1185">Reference proteome</keyword>
<dbReference type="AlphaFoldDB" id="A0A914QJA2"/>